<dbReference type="AlphaFoldDB" id="A0A941IF54"/>
<keyword evidence="3" id="KW-0378">Hydrolase</keyword>
<keyword evidence="3" id="KW-0645">Protease</keyword>
<organism evidence="3 4">
    <name type="scientific">Undibacterium fentianense</name>
    <dbReference type="NCBI Taxonomy" id="2828728"/>
    <lineage>
        <taxon>Bacteria</taxon>
        <taxon>Pseudomonadati</taxon>
        <taxon>Pseudomonadota</taxon>
        <taxon>Betaproteobacteria</taxon>
        <taxon>Burkholderiales</taxon>
        <taxon>Oxalobacteraceae</taxon>
        <taxon>Undibacterium</taxon>
    </lineage>
</organism>
<dbReference type="InterPro" id="IPR024079">
    <property type="entry name" value="MetalloPept_cat_dom_sf"/>
</dbReference>
<name>A0A941IF54_9BURK</name>
<gene>
    <name evidence="3" type="ORF">KDM90_10165</name>
</gene>
<accession>A0A941IF54</accession>
<dbReference type="SUPFAM" id="SSF55486">
    <property type="entry name" value="Metalloproteases ('zincins'), catalytic domain"/>
    <property type="match status" value="1"/>
</dbReference>
<evidence type="ECO:0000259" key="2">
    <source>
        <dbReference type="Pfam" id="PF17148"/>
    </source>
</evidence>
<dbReference type="GO" id="GO:0008237">
    <property type="term" value="F:metallopeptidase activity"/>
    <property type="evidence" value="ECO:0007669"/>
    <property type="project" value="UniProtKB-KW"/>
</dbReference>
<dbReference type="Proteomes" id="UP000678545">
    <property type="component" value="Unassembled WGS sequence"/>
</dbReference>
<feature type="domain" description="DUF5117" evidence="2">
    <location>
        <begin position="82"/>
        <end position="272"/>
    </location>
</feature>
<dbReference type="InterPro" id="IPR034032">
    <property type="entry name" value="Zn_MMP-like_bac"/>
</dbReference>
<evidence type="ECO:0000313" key="3">
    <source>
        <dbReference type="EMBL" id="MBR7800356.1"/>
    </source>
</evidence>
<dbReference type="InterPro" id="IPR033413">
    <property type="entry name" value="DUF5117"/>
</dbReference>
<dbReference type="PANTHER" id="PTHR38478">
    <property type="entry name" value="PEPTIDASE M1A AND M12B"/>
    <property type="match status" value="1"/>
</dbReference>
<dbReference type="EMBL" id="JAGSPJ010000004">
    <property type="protein sequence ID" value="MBR7800356.1"/>
    <property type="molecule type" value="Genomic_DNA"/>
</dbReference>
<feature type="domain" description="EcxA zinc-binding" evidence="1">
    <location>
        <begin position="401"/>
        <end position="713"/>
    </location>
</feature>
<dbReference type="InterPro" id="IPR032534">
    <property type="entry name" value="EcxA_zinc-bd"/>
</dbReference>
<evidence type="ECO:0000259" key="1">
    <source>
        <dbReference type="Pfam" id="PF16313"/>
    </source>
</evidence>
<dbReference type="Pfam" id="PF17148">
    <property type="entry name" value="DUF5117"/>
    <property type="match status" value="1"/>
</dbReference>
<sequence length="810" mass="89052">MLSMTTLAVAQEQNGLVGPGLNESVFSKSVQGMKKSTGYFDLWLSNDQAKVFLAVKELNKPFLLVTSLPYGLGSNDVGLDRGQVGTSKLVHFEKHGKRLFLVQENTRFVADSHNPDERASVREAFSGAVLWSADIIASEGSLFLIDFSSFLVADRHGVVDSLSRSRQGNYVVDEKRSAVLTQNAKNFPDNTELEALLTFSGLGEGQFVRQVAIDQKSLRMHQHVSLVRLPEGYTARPYHPGSGGIDSDRMDFATPLAESITVQWQLRHRLEKLDPTAAVSGVKKPIVYYLDRGAPEPVRTALMEGASWWGTAFEKAGFKDAYRVELLPEGVDPMDIRYNTIMWVHRATRGWSYGNAVSDPRTGEIIKGAVTLGSQRVRQDILIAESLLAPYGKTTSEEKKRAAEQMALARLRQLAAHEVGHTLGIAHNFAPSRQGNGSVMDYPHPIVKLNAQGEPELNTAYGVGVGPWDEFVIQHLYSNFPGQNETLALANLRAKAKASGLQYVADSDSRAPGAAHPNGLLWDFGADSLQTYDQLMQVRQRALSRFSTAVLPPQRQLGELEARLVPLYLLHRYQIEGVARLIAGAEYEYGLAQDANEGRVTAGAKPVAAATQRQALQKIADSLRAEQLALPQNVLDILTPQSEGYSRTPEYFSGKMNVIFDALSAVEAGSAQSCQFLFDPSRINRLSWQHARDIQQLGVSELLQQVFERTWKRSSVPSNVVAGEAVQLASNWVVLDAVLNLIDSGRLHPQVQAEVRANVADLAQWLQKNPSKGSISHSRRQAADLILSYLREPTSVKLRGLPLIPPGAPI</sequence>
<dbReference type="Gene3D" id="3.40.390.10">
    <property type="entry name" value="Collagenase (Catalytic Domain)"/>
    <property type="match status" value="1"/>
</dbReference>
<comment type="caution">
    <text evidence="3">The sequence shown here is derived from an EMBL/GenBank/DDBJ whole genome shotgun (WGS) entry which is preliminary data.</text>
</comment>
<proteinExistence type="predicted"/>
<keyword evidence="3" id="KW-0482">Metalloprotease</keyword>
<keyword evidence="4" id="KW-1185">Reference proteome</keyword>
<dbReference type="CDD" id="cd04276">
    <property type="entry name" value="ZnMc_MMP_like_2"/>
    <property type="match status" value="1"/>
</dbReference>
<protein>
    <submittedName>
        <fullName evidence="3">Zinc-dependent metalloprotease</fullName>
    </submittedName>
</protein>
<evidence type="ECO:0000313" key="4">
    <source>
        <dbReference type="Proteomes" id="UP000678545"/>
    </source>
</evidence>
<dbReference type="Pfam" id="PF16313">
    <property type="entry name" value="DUF4953"/>
    <property type="match status" value="1"/>
</dbReference>
<reference evidence="3" key="1">
    <citation type="submission" date="2021-04" db="EMBL/GenBank/DDBJ databases">
        <title>novel species isolated from subtropical streams in China.</title>
        <authorList>
            <person name="Lu H."/>
        </authorList>
    </citation>
    <scope>NUCLEOTIDE SEQUENCE</scope>
    <source>
        <strain evidence="3">FT137W</strain>
    </source>
</reference>
<dbReference type="PANTHER" id="PTHR38478:SF1">
    <property type="entry name" value="ZINC DEPENDENT METALLOPROTEASE DOMAIN LIPOPROTEIN"/>
    <property type="match status" value="1"/>
</dbReference>